<feature type="region of interest" description="Disordered" evidence="5">
    <location>
        <begin position="195"/>
        <end position="250"/>
    </location>
</feature>
<keyword evidence="2" id="KW-0238">DNA-binding</keyword>
<accession>A0A8T1WWB6</accession>
<sequence length="356" mass="39444">MDTVKRERRSDYSHNMKQETEPWRGSSRFGLADILNRSSSSNSASPPKFSLPSLHSFGKPLLTKTEMAMAPTTRSILNDDHESPCRQQHSASSSPERQASSPADNSRRIAPAPADEEDAEQEAEAANANASRGAAQPIRGGRWTADEHERFLEGFRIHGHKWKRVQQVVRTRSVTQVRTHAQKYLLKVAKLKAEKKQGAKTAEMTTLAADPSAGIESGDGGNTAPSTPERNTGADSPRKTPRKKIRRLEHGNCDPVDQEYIAAAATTLCFLMSQKIDSLFDTRSDTHMDGNKSDLEPYDCYTQQTRLPAGDRDGSRKRSYMHFLTEQQGEYSSSYDPAATHGEPSSYTIEGSKLCM</sequence>
<dbReference type="GO" id="GO:0003677">
    <property type="term" value="F:DNA binding"/>
    <property type="evidence" value="ECO:0007669"/>
    <property type="project" value="UniProtKB-KW"/>
</dbReference>
<evidence type="ECO:0000313" key="9">
    <source>
        <dbReference type="EMBL" id="KAG7397905.1"/>
    </source>
</evidence>
<dbReference type="PANTHER" id="PTHR12802:SF155">
    <property type="entry name" value="DEUBIQUITINASE MYSM1"/>
    <property type="match status" value="1"/>
</dbReference>
<feature type="region of interest" description="Disordered" evidence="5">
    <location>
        <begin position="288"/>
        <end position="316"/>
    </location>
</feature>
<organism evidence="9 10">
    <name type="scientific">Phytophthora boehmeriae</name>
    <dbReference type="NCBI Taxonomy" id="109152"/>
    <lineage>
        <taxon>Eukaryota</taxon>
        <taxon>Sar</taxon>
        <taxon>Stramenopiles</taxon>
        <taxon>Oomycota</taxon>
        <taxon>Peronosporomycetes</taxon>
        <taxon>Peronosporales</taxon>
        <taxon>Peronosporaceae</taxon>
        <taxon>Phytophthora</taxon>
    </lineage>
</organism>
<name>A0A8T1WWB6_9STRA</name>
<dbReference type="Proteomes" id="UP000693981">
    <property type="component" value="Unassembled WGS sequence"/>
</dbReference>
<evidence type="ECO:0000256" key="1">
    <source>
        <dbReference type="ARBA" id="ARBA00023015"/>
    </source>
</evidence>
<evidence type="ECO:0000259" key="6">
    <source>
        <dbReference type="PROSITE" id="PS50090"/>
    </source>
</evidence>
<feature type="compositionally biased region" description="Polar residues" evidence="5">
    <location>
        <begin position="223"/>
        <end position="234"/>
    </location>
</feature>
<evidence type="ECO:0000259" key="8">
    <source>
        <dbReference type="PROSITE" id="PS51294"/>
    </source>
</evidence>
<dbReference type="NCBIfam" id="TIGR01557">
    <property type="entry name" value="myb_SHAQKYF"/>
    <property type="match status" value="1"/>
</dbReference>
<feature type="region of interest" description="Disordered" evidence="5">
    <location>
        <begin position="1"/>
        <end position="141"/>
    </location>
</feature>
<keyword evidence="3" id="KW-0804">Transcription</keyword>
<dbReference type="OrthoDB" id="118550at2759"/>
<feature type="domain" description="HTH myb-type" evidence="8">
    <location>
        <begin position="135"/>
        <end position="189"/>
    </location>
</feature>
<dbReference type="InterPro" id="IPR017930">
    <property type="entry name" value="Myb_dom"/>
</dbReference>
<dbReference type="AlphaFoldDB" id="A0A8T1WWB6"/>
<keyword evidence="4" id="KW-0539">Nucleus</keyword>
<dbReference type="InterPro" id="IPR001005">
    <property type="entry name" value="SANT/Myb"/>
</dbReference>
<evidence type="ECO:0000256" key="4">
    <source>
        <dbReference type="ARBA" id="ARBA00023242"/>
    </source>
</evidence>
<dbReference type="PROSITE" id="PS51294">
    <property type="entry name" value="HTH_MYB"/>
    <property type="match status" value="1"/>
</dbReference>
<reference evidence="9" key="1">
    <citation type="submission" date="2021-02" db="EMBL/GenBank/DDBJ databases">
        <authorList>
            <person name="Palmer J.M."/>
        </authorList>
    </citation>
    <scope>NUCLEOTIDE SEQUENCE</scope>
    <source>
        <strain evidence="9">SCRP23</strain>
    </source>
</reference>
<keyword evidence="10" id="KW-1185">Reference proteome</keyword>
<protein>
    <recommendedName>
        <fullName evidence="11">Myb-like DNA-binding protein</fullName>
    </recommendedName>
</protein>
<feature type="domain" description="SANT" evidence="7">
    <location>
        <begin position="138"/>
        <end position="181"/>
    </location>
</feature>
<dbReference type="PROSITE" id="PS51293">
    <property type="entry name" value="SANT"/>
    <property type="match status" value="1"/>
</dbReference>
<feature type="compositionally biased region" description="Basic and acidic residues" evidence="5">
    <location>
        <begin position="1"/>
        <end position="22"/>
    </location>
</feature>
<dbReference type="InterPro" id="IPR017884">
    <property type="entry name" value="SANT_dom"/>
</dbReference>
<evidence type="ECO:0000259" key="7">
    <source>
        <dbReference type="PROSITE" id="PS51293"/>
    </source>
</evidence>
<evidence type="ECO:0000256" key="5">
    <source>
        <dbReference type="SAM" id="MobiDB-lite"/>
    </source>
</evidence>
<gene>
    <name evidence="9" type="ORF">PHYBOEH_011972</name>
</gene>
<evidence type="ECO:0000313" key="10">
    <source>
        <dbReference type="Proteomes" id="UP000693981"/>
    </source>
</evidence>
<dbReference type="Pfam" id="PF00249">
    <property type="entry name" value="Myb_DNA-binding"/>
    <property type="match status" value="1"/>
</dbReference>
<dbReference type="SMART" id="SM00717">
    <property type="entry name" value="SANT"/>
    <property type="match status" value="1"/>
</dbReference>
<keyword evidence="1" id="KW-0805">Transcription regulation</keyword>
<feature type="domain" description="Myb-like" evidence="6">
    <location>
        <begin position="135"/>
        <end position="185"/>
    </location>
</feature>
<dbReference type="EMBL" id="JAGDFL010000096">
    <property type="protein sequence ID" value="KAG7397905.1"/>
    <property type="molecule type" value="Genomic_DNA"/>
</dbReference>
<feature type="compositionally biased region" description="Low complexity" evidence="5">
    <location>
        <begin position="90"/>
        <end position="103"/>
    </location>
</feature>
<dbReference type="CDD" id="cd00167">
    <property type="entry name" value="SANT"/>
    <property type="match status" value="1"/>
</dbReference>
<evidence type="ECO:0000256" key="2">
    <source>
        <dbReference type="ARBA" id="ARBA00023125"/>
    </source>
</evidence>
<evidence type="ECO:0000256" key="3">
    <source>
        <dbReference type="ARBA" id="ARBA00023163"/>
    </source>
</evidence>
<dbReference type="PANTHER" id="PTHR12802">
    <property type="entry name" value="SWI/SNF COMPLEX-RELATED"/>
    <property type="match status" value="1"/>
</dbReference>
<dbReference type="InterPro" id="IPR006447">
    <property type="entry name" value="Myb_dom_plants"/>
</dbReference>
<comment type="caution">
    <text evidence="9">The sequence shown here is derived from an EMBL/GenBank/DDBJ whole genome shotgun (WGS) entry which is preliminary data.</text>
</comment>
<evidence type="ECO:0008006" key="11">
    <source>
        <dbReference type="Google" id="ProtNLM"/>
    </source>
</evidence>
<proteinExistence type="predicted"/>
<dbReference type="PROSITE" id="PS50090">
    <property type="entry name" value="MYB_LIKE"/>
    <property type="match status" value="1"/>
</dbReference>
<feature type="compositionally biased region" description="Acidic residues" evidence="5">
    <location>
        <begin position="114"/>
        <end position="123"/>
    </location>
</feature>